<dbReference type="PROSITE" id="PS00916">
    <property type="entry name" value="PI3_4_KINASE_2"/>
    <property type="match status" value="1"/>
</dbReference>
<dbReference type="PANTHER" id="PTHR11139:SF69">
    <property type="entry name" value="SERINE_THREONINE-PROTEIN KINASE ATR"/>
    <property type="match status" value="1"/>
</dbReference>
<feature type="domain" description="FAT" evidence="14">
    <location>
        <begin position="1509"/>
        <end position="2066"/>
    </location>
</feature>
<dbReference type="InterPro" id="IPR056802">
    <property type="entry name" value="ATR-like_M-HEAT"/>
</dbReference>
<dbReference type="RefSeq" id="XP_016978995.2">
    <property type="nucleotide sequence ID" value="XM_017123506.2"/>
</dbReference>
<dbReference type="Pfam" id="PF02259">
    <property type="entry name" value="FAT"/>
    <property type="match status" value="1"/>
</dbReference>
<dbReference type="InterPro" id="IPR014009">
    <property type="entry name" value="PIK_FAT"/>
</dbReference>
<dbReference type="InterPro" id="IPR016024">
    <property type="entry name" value="ARM-type_fold"/>
</dbReference>
<evidence type="ECO:0000256" key="12">
    <source>
        <dbReference type="ARBA" id="ARBA00024420"/>
    </source>
</evidence>
<dbReference type="Pfam" id="PF08064">
    <property type="entry name" value="UME"/>
    <property type="match status" value="1"/>
</dbReference>
<comment type="similarity">
    <text evidence="2">Belongs to the PI3/PI4-kinase family. ATM subfamily.</text>
</comment>
<dbReference type="OrthoDB" id="381190at2759"/>
<dbReference type="Gene3D" id="1.25.10.10">
    <property type="entry name" value="Leucine-rich Repeat Variant"/>
    <property type="match status" value="1"/>
</dbReference>
<dbReference type="InterPro" id="IPR003152">
    <property type="entry name" value="FATC_dom"/>
</dbReference>
<dbReference type="GO" id="GO:0004674">
    <property type="term" value="F:protein serine/threonine kinase activity"/>
    <property type="evidence" value="ECO:0007669"/>
    <property type="project" value="UniProtKB-KW"/>
</dbReference>
<dbReference type="InterPro" id="IPR011009">
    <property type="entry name" value="Kinase-like_dom_sf"/>
</dbReference>
<dbReference type="PANTHER" id="PTHR11139">
    <property type="entry name" value="ATAXIA TELANGIECTASIA MUTATED ATM -RELATED"/>
    <property type="match status" value="1"/>
</dbReference>
<evidence type="ECO:0000313" key="16">
    <source>
        <dbReference type="RefSeq" id="XP_016978995.1"/>
    </source>
</evidence>
<feature type="domain" description="PI3K/PI4K catalytic" evidence="13">
    <location>
        <begin position="2184"/>
        <end position="2508"/>
    </location>
</feature>
<evidence type="ECO:0000256" key="1">
    <source>
        <dbReference type="ARBA" id="ARBA00004123"/>
    </source>
</evidence>
<dbReference type="GO" id="GO:0000723">
    <property type="term" value="P:telomere maintenance"/>
    <property type="evidence" value="ECO:0007669"/>
    <property type="project" value="TreeGrafter"/>
</dbReference>
<evidence type="ECO:0000256" key="10">
    <source>
        <dbReference type="ARBA" id="ARBA00023204"/>
    </source>
</evidence>
<dbReference type="InterPro" id="IPR012993">
    <property type="entry name" value="UME"/>
</dbReference>
<dbReference type="GO" id="GO:0006281">
    <property type="term" value="P:DNA repair"/>
    <property type="evidence" value="ECO:0007669"/>
    <property type="project" value="UniProtKB-KW"/>
</dbReference>
<dbReference type="Gene3D" id="1.10.1070.11">
    <property type="entry name" value="Phosphatidylinositol 3-/4-kinase, catalytic domain"/>
    <property type="match status" value="1"/>
</dbReference>
<keyword evidence="4" id="KW-0723">Serine/threonine-protein kinase</keyword>
<dbReference type="InterPro" id="IPR000403">
    <property type="entry name" value="PI3/4_kinase_cat_dom"/>
</dbReference>
<dbReference type="InterPro" id="IPR050517">
    <property type="entry name" value="DDR_Repair_Kinase"/>
</dbReference>
<evidence type="ECO:0000256" key="5">
    <source>
        <dbReference type="ARBA" id="ARBA00022679"/>
    </source>
</evidence>
<keyword evidence="5" id="KW-0808">Transferase</keyword>
<evidence type="ECO:0000256" key="7">
    <source>
        <dbReference type="ARBA" id="ARBA00022763"/>
    </source>
</evidence>
<evidence type="ECO:0000259" key="13">
    <source>
        <dbReference type="PROSITE" id="PS50290"/>
    </source>
</evidence>
<feature type="domain" description="FATC" evidence="15">
    <location>
        <begin position="2485"/>
        <end position="2517"/>
    </location>
</feature>
<gene>
    <name evidence="16" type="primary">LOC108044478</name>
</gene>
<proteinExistence type="inferred from homology"/>
<dbReference type="GO" id="GO:0005634">
    <property type="term" value="C:nucleus"/>
    <property type="evidence" value="ECO:0007669"/>
    <property type="project" value="UniProtKB-SubCell"/>
</dbReference>
<evidence type="ECO:0000256" key="3">
    <source>
        <dbReference type="ARBA" id="ARBA00012513"/>
    </source>
</evidence>
<dbReference type="Pfam" id="PF23593">
    <property type="entry name" value="HEAT_ATR"/>
    <property type="match status" value="1"/>
</dbReference>
<dbReference type="InterPro" id="IPR036940">
    <property type="entry name" value="PI3/4_kinase_cat_sf"/>
</dbReference>
<dbReference type="Pfam" id="PF02260">
    <property type="entry name" value="FATC"/>
    <property type="match status" value="1"/>
</dbReference>
<keyword evidence="9" id="KW-0067">ATP-binding</keyword>
<dbReference type="RefSeq" id="XP_016978995.1">
    <property type="nucleotide sequence ID" value="XM_017123506.1"/>
</dbReference>
<name>A0A6P4ELA8_DRORH</name>
<keyword evidence="10" id="KW-0234">DNA repair</keyword>
<evidence type="ECO:0000256" key="11">
    <source>
        <dbReference type="ARBA" id="ARBA00023242"/>
    </source>
</evidence>
<protein>
    <recommendedName>
        <fullName evidence="12">Serine/threonine-protein kinase ATR</fullName>
        <ecNumber evidence="3">2.7.11.1</ecNumber>
    </recommendedName>
</protein>
<accession>A0A6P4ELA8</accession>
<dbReference type="GO" id="GO:0005524">
    <property type="term" value="F:ATP binding"/>
    <property type="evidence" value="ECO:0007669"/>
    <property type="project" value="UniProtKB-KW"/>
</dbReference>
<dbReference type="EC" id="2.7.11.1" evidence="3"/>
<dbReference type="GO" id="GO:0005694">
    <property type="term" value="C:chromosome"/>
    <property type="evidence" value="ECO:0007669"/>
    <property type="project" value="TreeGrafter"/>
</dbReference>
<evidence type="ECO:0000256" key="4">
    <source>
        <dbReference type="ARBA" id="ARBA00022527"/>
    </source>
</evidence>
<dbReference type="InterPro" id="IPR057564">
    <property type="entry name" value="HEAT_ATR"/>
</dbReference>
<dbReference type="Pfam" id="PF25030">
    <property type="entry name" value="M-HEAT_ATR"/>
    <property type="match status" value="1"/>
</dbReference>
<dbReference type="InterPro" id="IPR018936">
    <property type="entry name" value="PI3/4_kinase_CS"/>
</dbReference>
<comment type="subcellular location">
    <subcellularLocation>
        <location evidence="1">Nucleus</location>
    </subcellularLocation>
</comment>
<dbReference type="Gene3D" id="3.30.1010.10">
    <property type="entry name" value="Phosphatidylinositol 3-kinase Catalytic Subunit, Chain A, domain 4"/>
    <property type="match status" value="1"/>
</dbReference>
<keyword evidence="8 16" id="KW-0418">Kinase</keyword>
<keyword evidence="11" id="KW-0539">Nucleus</keyword>
<dbReference type="CDD" id="cd00892">
    <property type="entry name" value="PIKKc_ATR"/>
    <property type="match status" value="1"/>
</dbReference>
<dbReference type="Pfam" id="PF00454">
    <property type="entry name" value="PI3_PI4_kinase"/>
    <property type="match status" value="1"/>
</dbReference>
<dbReference type="PROSITE" id="PS50290">
    <property type="entry name" value="PI3_4_KINASE_3"/>
    <property type="match status" value="1"/>
</dbReference>
<dbReference type="SMART" id="SM00802">
    <property type="entry name" value="UME"/>
    <property type="match status" value="1"/>
</dbReference>
<evidence type="ECO:0000256" key="6">
    <source>
        <dbReference type="ARBA" id="ARBA00022741"/>
    </source>
</evidence>
<dbReference type="InterPro" id="IPR011989">
    <property type="entry name" value="ARM-like"/>
</dbReference>
<dbReference type="SUPFAM" id="SSF56112">
    <property type="entry name" value="Protein kinase-like (PK-like)"/>
    <property type="match status" value="1"/>
</dbReference>
<evidence type="ECO:0000259" key="14">
    <source>
        <dbReference type="PROSITE" id="PS51189"/>
    </source>
</evidence>
<dbReference type="OMA" id="YTVYSQM"/>
<reference evidence="16" key="1">
    <citation type="submission" date="2025-08" db="UniProtKB">
        <authorList>
            <consortium name="RefSeq"/>
        </authorList>
    </citation>
    <scope>IDENTIFICATION</scope>
</reference>
<keyword evidence="6" id="KW-0547">Nucleotide-binding</keyword>
<dbReference type="InterPro" id="IPR003151">
    <property type="entry name" value="PIK-rel_kinase_FAT"/>
</dbReference>
<dbReference type="SMART" id="SM00146">
    <property type="entry name" value="PI3Kc"/>
    <property type="match status" value="1"/>
</dbReference>
<evidence type="ECO:0000259" key="15">
    <source>
        <dbReference type="PROSITE" id="PS51190"/>
    </source>
</evidence>
<evidence type="ECO:0000256" key="8">
    <source>
        <dbReference type="ARBA" id="ARBA00022777"/>
    </source>
</evidence>
<evidence type="ECO:0000256" key="9">
    <source>
        <dbReference type="ARBA" id="ARBA00022840"/>
    </source>
</evidence>
<dbReference type="SMART" id="SM01343">
    <property type="entry name" value="FATC"/>
    <property type="match status" value="1"/>
</dbReference>
<organism evidence="16">
    <name type="scientific">Drosophila rhopaloa</name>
    <name type="common">Fruit fly</name>
    <dbReference type="NCBI Taxonomy" id="1041015"/>
    <lineage>
        <taxon>Eukaryota</taxon>
        <taxon>Metazoa</taxon>
        <taxon>Ecdysozoa</taxon>
        <taxon>Arthropoda</taxon>
        <taxon>Hexapoda</taxon>
        <taxon>Insecta</taxon>
        <taxon>Pterygota</taxon>
        <taxon>Neoptera</taxon>
        <taxon>Endopterygota</taxon>
        <taxon>Diptera</taxon>
        <taxon>Brachycera</taxon>
        <taxon>Muscomorpha</taxon>
        <taxon>Ephydroidea</taxon>
        <taxon>Drosophilidae</taxon>
        <taxon>Drosophila</taxon>
        <taxon>Sophophora</taxon>
    </lineage>
</organism>
<keyword evidence="7" id="KW-0227">DNA damage</keyword>
<dbReference type="GO" id="GO:0000077">
    <property type="term" value="P:DNA damage checkpoint signaling"/>
    <property type="evidence" value="ECO:0007669"/>
    <property type="project" value="TreeGrafter"/>
</dbReference>
<sequence length="2517" mass="288926">MSNQRKDMWKLLYNHVNRNGSNLSRVYTVIEEILCQEPSLISCSLVRELHNKFQDTFLLWLINKLAKCLSEPRDGSQCINLQRKILSSCCSNHPKLYERLVLAYVEALEETHLQLSALDFSQGCDKHSRTICLSIFQCDVACLQEFDPQCAFEDIKVPIEQADVYAKSLLEVLQHAHHIGYATHGDIFSASLHQALLILKECDMDTKLASLTYCHNVLRSQSANSWLTNPDVAHYAEQTLEATTIMWSMVPKWLEMSCMTRPDLKRLNETTKQLLLVLQQRGRPALQLGYLLLNEILSLPAGIDLDDGLLETLSDFVQGQLECSVTSLEQLVHLQQLLLGHWNSHLLPILPLMAVKQTEIRTAVVQALTHGLVQIMDKKELLPKKWTELVAILRTFKQLELRVFSQSQHKIAEHEGHINSSVLAKLPLQCELINGTDTNWNNLAMQLIEQELKCPPDKSHIYLEICSLLMQVTFIRHFLKSQTQHQLLAILQRLMELSYLCAIRLETPSSAHTQMQSFYAQQYMRLIQSDETQEVFCDNLPQLYIAGYIKPEQLLKALPFIVSRRGRAHVIRLLLCSQAGTLSVFKVEDHIDLYCPKCRPLPETLPGIYLGKCKQQLVHLDFSSASILMIANDLLFNPDFAFISHHLNLLCFEPNVILGLLKEAELLQRVSVKGFQLLVPAMRSLSPDFMEKLANLVLGAIKVMLDKPVLEQNVVQQRGVLHILVAIAHTEVDEIWLFHWFKMTFFFLVHTRSLVAQEAILAATEMCANHGLQTINLWNWYKRDALDLAVRLALTGYLADGVRFTRSLRALTKMLGFTCVQEFTCKYHRLLTAMVLPHCIIEPRSKGVLVLIAKQLRKPIATLFSTSFLRLYTHVYLTEEPELANSCIELVVSCTQSSLQQLMNADVKQTVAELLIYFNRNPTFVMRSFQSLLQLTVGSEEELSSQTANAEFANFIAERFLGVITYFESCLSEPSFEKPLKEETLYSLGQIMRFVGSQHVTQFRFKIIAMLSFVHTLQEHRLQRICLKIWHIFLHVVNVQELGPSLGRIVATLQPLLADSESVKQVNDLYEFIILRNASMLGSFMTDLYFLERMENVSPTIQRCVRRHTAHLDLKGSGEEEGQSYSAPQLVEQLRFLQKHITDECLQVRVYALQHLGELFGRRRPELNSTILNELPLEPLLEQIVNVLMAGCQHDDRQLQMASAKCLGELGAIDASYLLSNYNFASPQQLPLNILSDDFAVLALTSLCRGYQFQQKTKHVDSFSLAIQETLAVCGISPKEQKKVQLWQLLPARMRQVMEPLLHSCYTSCQRPSTCLQQPLFGSHYSHNFYEEWAFLWASRLIDYIQSADTRHLLSSYKPCIKRDGNMLSTFYPYILLHALLECTEEQRSHIQEEFMVVLRANEESSSSVRSRQELGAIKENAFKQFESRKYAAGIKPSVTSSVLERKEDSSRVPRLAGKLCAELLEFLQRWLREWQRIHGRSTGGKPPETIDANYRKIHEFLNQIPKLLVSRASYNCGEYARALSYLESYLEEGEDKSKRLLEQFTFLVEVYGSLRDPDSVEGAVQVRSCDMSVMQDIVVNRLVERQQDMITSYEQLLSSTDQMQPEHVRAMVDAYLRDTPKTAQLIADGLWQRLPDQYSEQCFAECKSELLWRLGSYDELEELQSNWPAQCSQGCLKLRRPLTTRTEFNSQLDGMRGSVLEQLRSCSAVQQHSYANAYDAVLKLHLVHELQCSQQLVEQLEQDRDRDSQEQLMKKYFEDWQYRLQVIQPQVRVQESIYSFRRNLLAELQRRLSDRDHLLPHLQTELARIWLNSAQINRNAGQLQRAQLYILKAAEYKPTGLFIERAKLLWQKGDQVMAMNYLEEQLSIMRVACHGNVKQLEPEQRHLFFQGKYLQAVYSAESMHLCADAVLKYFEEAIAVHRQSEGCYVQLAQFLEKMREARQGSPSVPTGELDDMLINVMVNYARSLRYGSEHVYQSMPRLISLWLDTAESSTNSEQVKKMNDLLTNCCTALPTAMFYTVYSQMLSRLCHPLPEVFSVLRNVIIKLVEEYPQQSLWMLLPHFKSAKASRIKRCKLVLTDSRLQNSAFQKLLNDFNSLTERLMDLTNKEVALDRTYKLSDLDTRLSKLCKQPEFSNILLPFEKYMQPTLPLNSDSTSSTLSHIPASSAKANWFPYQQIYISGFQESVLILRSAAKPKKLTIRCSDGQDYDVLVKPKDDLRRDARLMEFNGLVKRYLHQNAPARQRRLHIRTYAVLPFNEECGLVEWLPNLASYRSICMGLYAQRGLVMSSRQLHQLAVPLNDPIERKREIFTKKLLPAHPPVFQEWLRQRFVTLHSWYEARNTYIRTVAVMSMVGYILGLGDRHGENILFAEGSGDAVHVDFNCLFNQGELLAYPEVVPFRLTQNMIAAMGPLGVEGSYRKCCEITLRLLKQETKTLMSMLRPFVYDVGAQTRTGAATSKITRDVQRIADRLQGHVKLQQANSIPLSPEGQVNFLINEATKVDNLAVMYIGWGAFL</sequence>
<dbReference type="PROSITE" id="PS51189">
    <property type="entry name" value="FAT"/>
    <property type="match status" value="1"/>
</dbReference>
<evidence type="ECO:0000256" key="2">
    <source>
        <dbReference type="ARBA" id="ARBA00010769"/>
    </source>
</evidence>
<dbReference type="PROSITE" id="PS51190">
    <property type="entry name" value="FATC"/>
    <property type="match status" value="1"/>
</dbReference>
<dbReference type="SUPFAM" id="SSF48371">
    <property type="entry name" value="ARM repeat"/>
    <property type="match status" value="2"/>
</dbReference>